<dbReference type="PANTHER" id="PTHR24223">
    <property type="entry name" value="ATP-BINDING CASSETTE SUB-FAMILY C"/>
    <property type="match status" value="1"/>
</dbReference>
<dbReference type="EMBL" id="GL629729">
    <property type="protein sequence ID" value="EFX06639.1"/>
    <property type="molecule type" value="Genomic_DNA"/>
</dbReference>
<comment type="similarity">
    <text evidence="2">Belongs to the ABC transporter superfamily. ABCC family. Conjugate transporter (TC 3.A.1.208) subfamily.</text>
</comment>
<dbReference type="GO" id="GO:0005524">
    <property type="term" value="F:ATP binding"/>
    <property type="evidence" value="ECO:0007669"/>
    <property type="project" value="UniProtKB-KW"/>
</dbReference>
<dbReference type="InterPro" id="IPR003593">
    <property type="entry name" value="AAA+_ATPase"/>
</dbReference>
<dbReference type="GO" id="GO:0016887">
    <property type="term" value="F:ATP hydrolysis activity"/>
    <property type="evidence" value="ECO:0007669"/>
    <property type="project" value="InterPro"/>
</dbReference>
<evidence type="ECO:0000256" key="3">
    <source>
        <dbReference type="ARBA" id="ARBA00022448"/>
    </source>
</evidence>
<protein>
    <submittedName>
        <fullName evidence="14">ABC multidrug transporter</fullName>
    </submittedName>
</protein>
<dbReference type="STRING" id="655863.F0X6W1"/>
<evidence type="ECO:0000256" key="11">
    <source>
        <dbReference type="SAM" id="Phobius"/>
    </source>
</evidence>
<dbReference type="HOGENOM" id="CLU_000604_27_5_1"/>
<keyword evidence="8 11" id="KW-1133">Transmembrane helix</keyword>
<evidence type="ECO:0000259" key="12">
    <source>
        <dbReference type="PROSITE" id="PS50893"/>
    </source>
</evidence>
<organism evidence="15">
    <name type="scientific">Grosmannia clavigera (strain kw1407 / UAMH 11150)</name>
    <name type="common">Blue stain fungus</name>
    <name type="synonym">Graphiocladiella clavigera</name>
    <dbReference type="NCBI Taxonomy" id="655863"/>
    <lineage>
        <taxon>Eukaryota</taxon>
        <taxon>Fungi</taxon>
        <taxon>Dikarya</taxon>
        <taxon>Ascomycota</taxon>
        <taxon>Pezizomycotina</taxon>
        <taxon>Sordariomycetes</taxon>
        <taxon>Sordariomycetidae</taxon>
        <taxon>Ophiostomatales</taxon>
        <taxon>Ophiostomataceae</taxon>
        <taxon>Leptographium</taxon>
    </lineage>
</organism>
<feature type="transmembrane region" description="Helical" evidence="11">
    <location>
        <begin position="102"/>
        <end position="119"/>
    </location>
</feature>
<evidence type="ECO:0000256" key="9">
    <source>
        <dbReference type="ARBA" id="ARBA00023136"/>
    </source>
</evidence>
<keyword evidence="4" id="KW-1003">Cell membrane</keyword>
<name>F0X6W1_GROCL</name>
<dbReference type="Gene3D" id="1.20.1560.10">
    <property type="entry name" value="ABC transporter type 1, transmembrane domain"/>
    <property type="match status" value="2"/>
</dbReference>
<dbReference type="Pfam" id="PF00005">
    <property type="entry name" value="ABC_tran"/>
    <property type="match status" value="2"/>
</dbReference>
<reference evidence="14 15" key="1">
    <citation type="journal article" date="2011" name="Proc. Natl. Acad. Sci. U.S.A.">
        <title>Genome and transcriptome analyses of the mountain pine beetle-fungal symbiont Grosmannia clavigera, a lodgepole pine pathogen.</title>
        <authorList>
            <person name="DiGuistini S."/>
            <person name="Wang Y."/>
            <person name="Liao N.Y."/>
            <person name="Taylor G."/>
            <person name="Tanguay P."/>
            <person name="Feau N."/>
            <person name="Henrissat B."/>
            <person name="Chan S.K."/>
            <person name="Hesse-Orce U."/>
            <person name="Alamouti S.M."/>
            <person name="Tsui C.K.M."/>
            <person name="Docking R.T."/>
            <person name="Levasseur A."/>
            <person name="Haridas S."/>
            <person name="Robertson G."/>
            <person name="Birol I."/>
            <person name="Holt R.A."/>
            <person name="Marra M.A."/>
            <person name="Hamelin R.C."/>
            <person name="Hirst M."/>
            <person name="Jones S.J.M."/>
            <person name="Bohlmann J."/>
            <person name="Breuil C."/>
        </authorList>
    </citation>
    <scope>NUCLEOTIDE SEQUENCE [LARGE SCALE GENOMIC DNA]</scope>
    <source>
        <strain evidence="15">kw1407 / UAMH 11150</strain>
    </source>
</reference>
<sequence>MACPADFMFGAILSFDDHSVTCRNFDFRIIFEDALLVLTPSLALLPTVAMRFFSIVRKPKIVVWQWMQKLKLALYAIFGILQLAELGLFASGNDYTKTRLTVPAYASMFVATVCLALLSSLEHGSSLRPSVVIQSFLSLTLLFNVALLRTRWLLHGEQTLAALLSTAFALQCALLGVESLPKSSHILPSKAARLSPEERAGFFSRSLFLWLIPLFRRGYCSPLQEKDLFPIGDELASSKLTDNLDAAWQNTSITSRRRLALALTKAFYRQLLFLHLPRLALVGFAIAQPVLVQSALSYITHHATRPTQFGYGLIGAFALDYICVAVSTAWYQHQTYRLLAMIRGSLVGMIFKHSLRLPASEDADGSSAISLMSTDVERVVQTLQWSLNIVPDIVQVALGLWILETHLGGICIAPLIVATGKRTPPRQRRWMQAIQSRLKVTTKAVSEMKGIKMCGLTDIVVKQIQGLRVSEINDQKAFRKLQITNIAVGNAPAMITPAITFATFAIEQNLCSGNSLASALGCLDRIQEFLQKEAQQDGRILLPAATANLEDSSIASTTPGTELQPVGHQSLRFQSKSRGPIAIIHNGTIGWVPSQPILRAISLKVLASTFTIIIGPVGSGKSTLLRSLLGERCLISGSVECVSPKQTAYCDQQPWILNISLKQNILGISDYDDDRYKMAIEACQLQQDFAQMPAGDSTLAGSKGVSLSGGQKQRIKGRYDIKSDHEIMPLELTDMPKAALRTSAVALVASKAYDNSTDESNTQQKERKKKTGALLYYISSLGFGAIWGFFALVTALVGCNAAQSGFLYSSFTGGRCANLSLFLLALWLKYWVAAYNHHPNESLGKWAGIYVLFAVGSILFIALDTGSRLSFITAQDTGTIINHFSGDLNLTDLALPLSFILTSERLLSTVSEIVLACLASGYLALSIPILVPTLYILQRVYLKTSRRLRTLDYHSRFLVTSTAERENMELLNSAQRPYYLLFCAQRWLTLVLDLVTAGLATLLMGLAVALRHSIDPGFLGVALVSVISFGAIAAGLIQNWTSLEMSLGAITRIRNFIDDVPAEAQSRDTEAKIPADWPSSGELVLRNVSASYDNGSHKVLNNISLAIPAGSKVAICGRTGSGKSSLLSLLQRLLDPDSGSIRIDGVGLFDIPPNRTRTSLVALPQDPVFLSGSIRLNLDPFEQHNGDDGPLLQALEKAGLSSLVADKGELDADLKVDQLSTGQRQLFCVARAMLRKSRILLLDEATSHLDANTEKLITWLIRTEFQDWTVLVVTHLVKSVAEADSGFDEVIILENGRIVEQGNPAVLQERMASFGR</sequence>
<gene>
    <name evidence="14" type="ORF">CMQ_6960</name>
</gene>
<feature type="transmembrane region" description="Helical" evidence="11">
    <location>
        <begin position="279"/>
        <end position="299"/>
    </location>
</feature>
<dbReference type="SUPFAM" id="SSF52540">
    <property type="entry name" value="P-loop containing nucleoside triphosphate hydrolases"/>
    <property type="match status" value="2"/>
</dbReference>
<dbReference type="InterPro" id="IPR036640">
    <property type="entry name" value="ABC1_TM_sf"/>
</dbReference>
<evidence type="ECO:0000256" key="8">
    <source>
        <dbReference type="ARBA" id="ARBA00022989"/>
    </source>
</evidence>
<dbReference type="RefSeq" id="XP_014176121.1">
    <property type="nucleotide sequence ID" value="XM_014320646.1"/>
</dbReference>
<dbReference type="GO" id="GO:0005886">
    <property type="term" value="C:plasma membrane"/>
    <property type="evidence" value="ECO:0007669"/>
    <property type="project" value="UniProtKB-SubCell"/>
</dbReference>
<evidence type="ECO:0000256" key="10">
    <source>
        <dbReference type="ARBA" id="ARBA00023180"/>
    </source>
</evidence>
<keyword evidence="3" id="KW-0813">Transport</keyword>
<comment type="subcellular location">
    <subcellularLocation>
        <location evidence="1">Cell membrane</location>
        <topology evidence="1">Multi-pass membrane protein</topology>
    </subcellularLocation>
</comment>
<feature type="transmembrane region" description="Helical" evidence="11">
    <location>
        <begin position="72"/>
        <end position="90"/>
    </location>
</feature>
<accession>F0X6W1</accession>
<feature type="transmembrane region" description="Helical" evidence="11">
    <location>
        <begin position="913"/>
        <end position="937"/>
    </location>
</feature>
<keyword evidence="6" id="KW-0547">Nucleotide-binding</keyword>
<feature type="transmembrane region" description="Helical" evidence="11">
    <location>
        <begin position="311"/>
        <end position="331"/>
    </location>
</feature>
<dbReference type="SUPFAM" id="SSF90123">
    <property type="entry name" value="ABC transporter transmembrane region"/>
    <property type="match status" value="2"/>
</dbReference>
<evidence type="ECO:0000256" key="4">
    <source>
        <dbReference type="ARBA" id="ARBA00022475"/>
    </source>
</evidence>
<dbReference type="InParanoid" id="F0X6W1"/>
<feature type="transmembrane region" description="Helical" evidence="11">
    <location>
        <begin position="817"/>
        <end position="834"/>
    </location>
</feature>
<feature type="domain" description="ABC transporter" evidence="12">
    <location>
        <begin position="1083"/>
        <end position="1315"/>
    </location>
</feature>
<evidence type="ECO:0000256" key="1">
    <source>
        <dbReference type="ARBA" id="ARBA00004651"/>
    </source>
</evidence>
<dbReference type="PANTHER" id="PTHR24223:SF399">
    <property type="entry name" value="ABC TRANSPORTER ATNG"/>
    <property type="match status" value="1"/>
</dbReference>
<evidence type="ECO:0000256" key="2">
    <source>
        <dbReference type="ARBA" id="ARBA00009726"/>
    </source>
</evidence>
<dbReference type="InterPro" id="IPR027417">
    <property type="entry name" value="P-loop_NTPase"/>
</dbReference>
<evidence type="ECO:0000259" key="13">
    <source>
        <dbReference type="PROSITE" id="PS50929"/>
    </source>
</evidence>
<dbReference type="Gene3D" id="3.40.50.300">
    <property type="entry name" value="P-loop containing nucleotide triphosphate hydrolases"/>
    <property type="match status" value="2"/>
</dbReference>
<evidence type="ECO:0000256" key="5">
    <source>
        <dbReference type="ARBA" id="ARBA00022692"/>
    </source>
</evidence>
<keyword evidence="9 11" id="KW-0472">Membrane</keyword>
<feature type="transmembrane region" description="Helical" evidence="11">
    <location>
        <begin position="393"/>
        <end position="419"/>
    </location>
</feature>
<dbReference type="InterPro" id="IPR011527">
    <property type="entry name" value="ABC1_TM_dom"/>
</dbReference>
<feature type="transmembrane region" description="Helical" evidence="11">
    <location>
        <begin position="1016"/>
        <end position="1037"/>
    </location>
</feature>
<evidence type="ECO:0000313" key="15">
    <source>
        <dbReference type="Proteomes" id="UP000007796"/>
    </source>
</evidence>
<feature type="transmembrane region" description="Helical" evidence="11">
    <location>
        <begin position="987"/>
        <end position="1010"/>
    </location>
</feature>
<dbReference type="SMART" id="SM00382">
    <property type="entry name" value="AAA"/>
    <property type="match status" value="2"/>
</dbReference>
<evidence type="ECO:0000256" key="7">
    <source>
        <dbReference type="ARBA" id="ARBA00022840"/>
    </source>
</evidence>
<dbReference type="eggNOG" id="KOG0054">
    <property type="taxonomic scope" value="Eukaryota"/>
</dbReference>
<dbReference type="FunFam" id="3.40.50.300:FF:002145">
    <property type="entry name" value="ABC transporter (MsbA subfamily)"/>
    <property type="match status" value="1"/>
</dbReference>
<proteinExistence type="inferred from homology"/>
<dbReference type="Proteomes" id="UP000007796">
    <property type="component" value="Unassembled WGS sequence"/>
</dbReference>
<feature type="transmembrane region" description="Helical" evidence="11">
    <location>
        <begin position="131"/>
        <end position="148"/>
    </location>
</feature>
<dbReference type="Pfam" id="PF00664">
    <property type="entry name" value="ABC_membrane"/>
    <property type="match status" value="2"/>
</dbReference>
<keyword evidence="7" id="KW-0067">ATP-binding</keyword>
<dbReference type="InterPro" id="IPR044726">
    <property type="entry name" value="ABCC_6TM_D2"/>
</dbReference>
<dbReference type="GO" id="GO:0140359">
    <property type="term" value="F:ABC-type transporter activity"/>
    <property type="evidence" value="ECO:0007669"/>
    <property type="project" value="InterPro"/>
</dbReference>
<feature type="transmembrane region" description="Helical" evidence="11">
    <location>
        <begin position="846"/>
        <end position="863"/>
    </location>
</feature>
<dbReference type="InterPro" id="IPR003439">
    <property type="entry name" value="ABC_transporter-like_ATP-bd"/>
</dbReference>
<feature type="transmembrane region" description="Helical" evidence="11">
    <location>
        <begin position="34"/>
        <end position="52"/>
    </location>
</feature>
<dbReference type="PROSITE" id="PS50893">
    <property type="entry name" value="ABC_TRANSPORTER_2"/>
    <property type="match status" value="2"/>
</dbReference>
<keyword evidence="5 11" id="KW-0812">Transmembrane</keyword>
<evidence type="ECO:0000313" key="14">
    <source>
        <dbReference type="EMBL" id="EFX06639.1"/>
    </source>
</evidence>
<evidence type="ECO:0000256" key="6">
    <source>
        <dbReference type="ARBA" id="ARBA00022741"/>
    </source>
</evidence>
<dbReference type="CDD" id="cd18580">
    <property type="entry name" value="ABC_6TM_ABCC_D2"/>
    <property type="match status" value="1"/>
</dbReference>
<feature type="domain" description="ABC transporter" evidence="12">
    <location>
        <begin position="571"/>
        <end position="823"/>
    </location>
</feature>
<dbReference type="GeneID" id="25980451"/>
<keyword evidence="10" id="KW-0325">Glycoprotein</keyword>
<feature type="domain" description="ABC transmembrane type-1" evidence="13">
    <location>
        <begin position="279"/>
        <end position="502"/>
    </location>
</feature>
<feature type="transmembrane region" description="Helical" evidence="11">
    <location>
        <begin position="160"/>
        <end position="180"/>
    </location>
</feature>
<feature type="transmembrane region" description="Helical" evidence="11">
    <location>
        <begin position="774"/>
        <end position="797"/>
    </location>
</feature>
<dbReference type="InterPro" id="IPR050173">
    <property type="entry name" value="ABC_transporter_C-like"/>
</dbReference>
<dbReference type="PROSITE" id="PS50929">
    <property type="entry name" value="ABC_TM1F"/>
    <property type="match status" value="1"/>
</dbReference>
<keyword evidence="15" id="KW-1185">Reference proteome</keyword>
<dbReference type="OrthoDB" id="6500128at2759"/>